<evidence type="ECO:0000259" key="1">
    <source>
        <dbReference type="Pfam" id="PF00149"/>
    </source>
</evidence>
<name>A0A0U2Z4P4_9ALTE</name>
<gene>
    <name evidence="2" type="ORF">AT746_03495</name>
</gene>
<dbReference type="KEGG" id="lal:AT746_03495"/>
<organism evidence="2 3">
    <name type="scientific">Lacimicrobium alkaliphilum</name>
    <dbReference type="NCBI Taxonomy" id="1526571"/>
    <lineage>
        <taxon>Bacteria</taxon>
        <taxon>Pseudomonadati</taxon>
        <taxon>Pseudomonadota</taxon>
        <taxon>Gammaproteobacteria</taxon>
        <taxon>Alteromonadales</taxon>
        <taxon>Alteromonadaceae</taxon>
        <taxon>Lacimicrobium</taxon>
    </lineage>
</organism>
<evidence type="ECO:0000313" key="3">
    <source>
        <dbReference type="Proteomes" id="UP000068447"/>
    </source>
</evidence>
<sequence length="242" mass="27707">MVFGDVHGQYSSLMHLLQYLNYQNTEDQLLFVGDLIDRGADSLACLELLHEQGVYSCLGNHEQMALDSIKDSSGLMHEFWSANGGWWFDALSEDKQQRVEALIKDHMAYTLEFHWQNKRIGLVHADFPEDLNWHDLHKPGVEIKKVHLNQMLWSRTRVRGHVKGAVQGIDLVVAGHTMLEQAELSDNMFFLDTGAAAMNRKTELSQPRLSVLVFGKEINLYSIDHIGEVREHPHSINAFWSE</sequence>
<evidence type="ECO:0000313" key="2">
    <source>
        <dbReference type="EMBL" id="ALS97428.1"/>
    </source>
</evidence>
<proteinExistence type="predicted"/>
<reference evidence="2 3" key="1">
    <citation type="submission" date="2015-12" db="EMBL/GenBank/DDBJ databases">
        <title>Complete genome of Lacimicrobium alkaliphilum KCTC 32984.</title>
        <authorList>
            <person name="Kim S.-G."/>
            <person name="Lee Y.-J."/>
        </authorList>
    </citation>
    <scope>NUCLEOTIDE SEQUENCE [LARGE SCALE GENOMIC DNA]</scope>
    <source>
        <strain evidence="2 3">YelD216</strain>
    </source>
</reference>
<dbReference type="Gene3D" id="3.60.21.10">
    <property type="match status" value="1"/>
</dbReference>
<dbReference type="InterPro" id="IPR050126">
    <property type="entry name" value="Ap4A_hydrolase"/>
</dbReference>
<dbReference type="GO" id="GO:0016791">
    <property type="term" value="F:phosphatase activity"/>
    <property type="evidence" value="ECO:0007669"/>
    <property type="project" value="TreeGrafter"/>
</dbReference>
<dbReference type="AlphaFoldDB" id="A0A0U2Z4P4"/>
<dbReference type="SUPFAM" id="SSF56300">
    <property type="entry name" value="Metallo-dependent phosphatases"/>
    <property type="match status" value="1"/>
</dbReference>
<dbReference type="InterPro" id="IPR029052">
    <property type="entry name" value="Metallo-depent_PP-like"/>
</dbReference>
<keyword evidence="3" id="KW-1185">Reference proteome</keyword>
<dbReference type="Pfam" id="PF00149">
    <property type="entry name" value="Metallophos"/>
    <property type="match status" value="1"/>
</dbReference>
<dbReference type="GO" id="GO:0005737">
    <property type="term" value="C:cytoplasm"/>
    <property type="evidence" value="ECO:0007669"/>
    <property type="project" value="TreeGrafter"/>
</dbReference>
<dbReference type="RefSeq" id="WP_062476497.1">
    <property type="nucleotide sequence ID" value="NZ_CP013650.1"/>
</dbReference>
<protein>
    <recommendedName>
        <fullName evidence="1">Calcineurin-like phosphoesterase domain-containing protein</fullName>
    </recommendedName>
</protein>
<dbReference type="STRING" id="1526571.AT746_03495"/>
<accession>A0A0U2Z4P4</accession>
<dbReference type="InterPro" id="IPR004843">
    <property type="entry name" value="Calcineurin-like_PHP"/>
</dbReference>
<dbReference type="PANTHER" id="PTHR42850">
    <property type="entry name" value="METALLOPHOSPHOESTERASE"/>
    <property type="match status" value="1"/>
</dbReference>
<dbReference type="Proteomes" id="UP000068447">
    <property type="component" value="Chromosome"/>
</dbReference>
<feature type="domain" description="Calcineurin-like phosphoesterase" evidence="1">
    <location>
        <begin position="1"/>
        <end position="178"/>
    </location>
</feature>
<dbReference type="EMBL" id="CP013650">
    <property type="protein sequence ID" value="ALS97428.1"/>
    <property type="molecule type" value="Genomic_DNA"/>
</dbReference>